<proteinExistence type="predicted"/>
<evidence type="ECO:0000313" key="2">
    <source>
        <dbReference type="EMBL" id="TWU36001.1"/>
    </source>
</evidence>
<evidence type="ECO:0000313" key="3">
    <source>
        <dbReference type="Proteomes" id="UP000319143"/>
    </source>
</evidence>
<dbReference type="OrthoDB" id="290101at2"/>
<name>A0A5C6DK77_9BACT</name>
<dbReference type="EMBL" id="SJPV01000006">
    <property type="protein sequence ID" value="TWU36001.1"/>
    <property type="molecule type" value="Genomic_DNA"/>
</dbReference>
<protein>
    <recommendedName>
        <fullName evidence="4">Zinc-ribbon domain-containing protein</fullName>
    </recommendedName>
</protein>
<reference evidence="2 3" key="1">
    <citation type="submission" date="2019-02" db="EMBL/GenBank/DDBJ databases">
        <title>Deep-cultivation of Planctomycetes and their phenomic and genomic characterization uncovers novel biology.</title>
        <authorList>
            <person name="Wiegand S."/>
            <person name="Jogler M."/>
            <person name="Boedeker C."/>
            <person name="Pinto D."/>
            <person name="Vollmers J."/>
            <person name="Rivas-Marin E."/>
            <person name="Kohn T."/>
            <person name="Peeters S.H."/>
            <person name="Heuer A."/>
            <person name="Rast P."/>
            <person name="Oberbeckmann S."/>
            <person name="Bunk B."/>
            <person name="Jeske O."/>
            <person name="Meyerdierks A."/>
            <person name="Storesund J.E."/>
            <person name="Kallscheuer N."/>
            <person name="Luecker S."/>
            <person name="Lage O.M."/>
            <person name="Pohl T."/>
            <person name="Merkel B.J."/>
            <person name="Hornburger P."/>
            <person name="Mueller R.-W."/>
            <person name="Bruemmer F."/>
            <person name="Labrenz M."/>
            <person name="Spormann A.M."/>
            <person name="Op Den Camp H."/>
            <person name="Overmann J."/>
            <person name="Amann R."/>
            <person name="Jetten M.S.M."/>
            <person name="Mascher T."/>
            <person name="Medema M.H."/>
            <person name="Devos D.P."/>
            <person name="Kaster A.-K."/>
            <person name="Ovreas L."/>
            <person name="Rohde M."/>
            <person name="Galperin M.Y."/>
            <person name="Jogler C."/>
        </authorList>
    </citation>
    <scope>NUCLEOTIDE SEQUENCE [LARGE SCALE GENOMIC DNA]</scope>
    <source>
        <strain evidence="2 3">Poly41</strain>
    </source>
</reference>
<keyword evidence="3" id="KW-1185">Reference proteome</keyword>
<comment type="caution">
    <text evidence="2">The sequence shown here is derived from an EMBL/GenBank/DDBJ whole genome shotgun (WGS) entry which is preliminary data.</text>
</comment>
<dbReference type="AlphaFoldDB" id="A0A5C6DK77"/>
<keyword evidence="1" id="KW-1133">Transmembrane helix</keyword>
<gene>
    <name evidence="2" type="ORF">Poly41_37530</name>
</gene>
<keyword evidence="1" id="KW-0812">Transmembrane</keyword>
<dbReference type="RefSeq" id="WP_146528058.1">
    <property type="nucleotide sequence ID" value="NZ_SJPV01000006.1"/>
</dbReference>
<feature type="transmembrane region" description="Helical" evidence="1">
    <location>
        <begin position="77"/>
        <end position="94"/>
    </location>
</feature>
<dbReference type="Proteomes" id="UP000319143">
    <property type="component" value="Unassembled WGS sequence"/>
</dbReference>
<evidence type="ECO:0008006" key="4">
    <source>
        <dbReference type="Google" id="ProtNLM"/>
    </source>
</evidence>
<accession>A0A5C6DK77</accession>
<evidence type="ECO:0000256" key="1">
    <source>
        <dbReference type="SAM" id="Phobius"/>
    </source>
</evidence>
<sequence>MNDDFFSCPHCGGDVPARAKACPHCGSSDADGWRQDTDGFASPYAEDDHSEDDFDYEAFVADEFSDDKRVSSKLKPWQVIVIVLVLFAFLLPLFL</sequence>
<organism evidence="2 3">
    <name type="scientific">Novipirellula artificiosorum</name>
    <dbReference type="NCBI Taxonomy" id="2528016"/>
    <lineage>
        <taxon>Bacteria</taxon>
        <taxon>Pseudomonadati</taxon>
        <taxon>Planctomycetota</taxon>
        <taxon>Planctomycetia</taxon>
        <taxon>Pirellulales</taxon>
        <taxon>Pirellulaceae</taxon>
        <taxon>Novipirellula</taxon>
    </lineage>
</organism>
<keyword evidence="1" id="KW-0472">Membrane</keyword>